<feature type="transmembrane region" description="Helical" evidence="6">
    <location>
        <begin position="354"/>
        <end position="373"/>
    </location>
</feature>
<keyword evidence="4 6" id="KW-1133">Transmembrane helix</keyword>
<dbReference type="RefSeq" id="WP_285667059.1">
    <property type="nucleotide sequence ID" value="NZ_BSTX01000006.1"/>
</dbReference>
<keyword evidence="3 6" id="KW-0812">Transmembrane</keyword>
<evidence type="ECO:0000256" key="5">
    <source>
        <dbReference type="ARBA" id="ARBA00023136"/>
    </source>
</evidence>
<gene>
    <name evidence="8" type="ORF">Afil01_63720</name>
</gene>
<evidence type="ECO:0000256" key="1">
    <source>
        <dbReference type="ARBA" id="ARBA00004651"/>
    </source>
</evidence>
<feature type="transmembrane region" description="Helical" evidence="6">
    <location>
        <begin position="259"/>
        <end position="280"/>
    </location>
</feature>
<sequence length="407" mass="41152">MSAVLAPAQAPPARNGTVLIAFTAVTNLADGVLKVALPMLAVGLAASPAQIAAVGFALTLPWLLAALHVGVLVDRLDRRVLLGAANAARIAAVAGILTAHLTGAVSLPLIYAAALAVGVTDVIAATALGAIVPGAVPDAKLPSVNAWLTGAETVANEFAGPALGGLLIGLGAAVSLGATAVAYVLGVVVLLALARVARPVAPETARRSVHGDIKEGLRFVWGHPLLRTMTITIAVLITCWSAFLALLPSYTTGDLGISTQAYGLILGAIGAGGLVGVALVRPIERLIGRRRTLFLDLVGTFAMVALPAVHPHPVVIGVGAFLGGMGGTLWSVTARTISQRLVPAHMYGRYSASARLLGWGTLPLGAAAAGALAELIGPRVTFGVFAVVVALFVVPFLRHVTPAALTD</sequence>
<feature type="transmembrane region" description="Helical" evidence="6">
    <location>
        <begin position="49"/>
        <end position="73"/>
    </location>
</feature>
<dbReference type="CDD" id="cd06173">
    <property type="entry name" value="MFS_MefA_like"/>
    <property type="match status" value="1"/>
</dbReference>
<dbReference type="InterPro" id="IPR011701">
    <property type="entry name" value="MFS"/>
</dbReference>
<evidence type="ECO:0000313" key="9">
    <source>
        <dbReference type="Proteomes" id="UP001165079"/>
    </source>
</evidence>
<dbReference type="PANTHER" id="PTHR23513">
    <property type="entry name" value="INTEGRAL MEMBRANE EFFLUX PROTEIN-RELATED"/>
    <property type="match status" value="1"/>
</dbReference>
<accession>A0A9W6SRE7</accession>
<comment type="subcellular location">
    <subcellularLocation>
        <location evidence="1">Cell membrane</location>
        <topology evidence="1">Multi-pass membrane protein</topology>
    </subcellularLocation>
</comment>
<organism evidence="8 9">
    <name type="scientific">Actinorhabdospora filicis</name>
    <dbReference type="NCBI Taxonomy" id="1785913"/>
    <lineage>
        <taxon>Bacteria</taxon>
        <taxon>Bacillati</taxon>
        <taxon>Actinomycetota</taxon>
        <taxon>Actinomycetes</taxon>
        <taxon>Micromonosporales</taxon>
        <taxon>Micromonosporaceae</taxon>
        <taxon>Actinorhabdospora</taxon>
    </lineage>
</organism>
<feature type="transmembrane region" description="Helical" evidence="6">
    <location>
        <begin position="379"/>
        <end position="397"/>
    </location>
</feature>
<dbReference type="EMBL" id="BSTX01000006">
    <property type="protein sequence ID" value="GLZ81565.1"/>
    <property type="molecule type" value="Genomic_DNA"/>
</dbReference>
<dbReference type="SUPFAM" id="SSF103473">
    <property type="entry name" value="MFS general substrate transporter"/>
    <property type="match status" value="1"/>
</dbReference>
<reference evidence="8" key="1">
    <citation type="submission" date="2023-03" db="EMBL/GenBank/DDBJ databases">
        <title>Actinorhabdospora filicis NBRC 111898.</title>
        <authorList>
            <person name="Ichikawa N."/>
            <person name="Sato H."/>
            <person name="Tonouchi N."/>
        </authorList>
    </citation>
    <scope>NUCLEOTIDE SEQUENCE</scope>
    <source>
        <strain evidence="8">NBRC 111898</strain>
    </source>
</reference>
<name>A0A9W6SRE7_9ACTN</name>
<dbReference type="AlphaFoldDB" id="A0A9W6SRE7"/>
<feature type="domain" description="Major facilitator superfamily (MFS) profile" evidence="7">
    <location>
        <begin position="15"/>
        <end position="401"/>
    </location>
</feature>
<comment type="caution">
    <text evidence="8">The sequence shown here is derived from an EMBL/GenBank/DDBJ whole genome shotgun (WGS) entry which is preliminary data.</text>
</comment>
<feature type="transmembrane region" description="Helical" evidence="6">
    <location>
        <begin position="315"/>
        <end position="333"/>
    </location>
</feature>
<feature type="transmembrane region" description="Helical" evidence="6">
    <location>
        <begin position="292"/>
        <end position="309"/>
    </location>
</feature>
<dbReference type="Proteomes" id="UP001165079">
    <property type="component" value="Unassembled WGS sequence"/>
</dbReference>
<dbReference type="InterPro" id="IPR036259">
    <property type="entry name" value="MFS_trans_sf"/>
</dbReference>
<dbReference type="InterPro" id="IPR020846">
    <property type="entry name" value="MFS_dom"/>
</dbReference>
<keyword evidence="9" id="KW-1185">Reference proteome</keyword>
<evidence type="ECO:0000256" key="2">
    <source>
        <dbReference type="ARBA" id="ARBA00022475"/>
    </source>
</evidence>
<evidence type="ECO:0000256" key="4">
    <source>
        <dbReference type="ARBA" id="ARBA00022989"/>
    </source>
</evidence>
<protein>
    <submittedName>
        <fullName evidence="8">MFS transporter</fullName>
    </submittedName>
</protein>
<dbReference type="PROSITE" id="PS50850">
    <property type="entry name" value="MFS"/>
    <property type="match status" value="1"/>
</dbReference>
<evidence type="ECO:0000259" key="7">
    <source>
        <dbReference type="PROSITE" id="PS50850"/>
    </source>
</evidence>
<keyword evidence="5 6" id="KW-0472">Membrane</keyword>
<dbReference type="GO" id="GO:0005886">
    <property type="term" value="C:plasma membrane"/>
    <property type="evidence" value="ECO:0007669"/>
    <property type="project" value="UniProtKB-SubCell"/>
</dbReference>
<dbReference type="Pfam" id="PF07690">
    <property type="entry name" value="MFS_1"/>
    <property type="match status" value="1"/>
</dbReference>
<proteinExistence type="predicted"/>
<dbReference type="PANTHER" id="PTHR23513:SF6">
    <property type="entry name" value="MAJOR FACILITATOR SUPERFAMILY ASSOCIATED DOMAIN-CONTAINING PROTEIN"/>
    <property type="match status" value="1"/>
</dbReference>
<dbReference type="Gene3D" id="1.20.1250.20">
    <property type="entry name" value="MFS general substrate transporter like domains"/>
    <property type="match status" value="1"/>
</dbReference>
<evidence type="ECO:0000256" key="6">
    <source>
        <dbReference type="SAM" id="Phobius"/>
    </source>
</evidence>
<feature type="transmembrane region" description="Helical" evidence="6">
    <location>
        <begin position="225"/>
        <end position="247"/>
    </location>
</feature>
<dbReference type="GO" id="GO:0022857">
    <property type="term" value="F:transmembrane transporter activity"/>
    <property type="evidence" value="ECO:0007669"/>
    <property type="project" value="InterPro"/>
</dbReference>
<keyword evidence="2" id="KW-1003">Cell membrane</keyword>
<evidence type="ECO:0000256" key="3">
    <source>
        <dbReference type="ARBA" id="ARBA00022692"/>
    </source>
</evidence>
<evidence type="ECO:0000313" key="8">
    <source>
        <dbReference type="EMBL" id="GLZ81565.1"/>
    </source>
</evidence>